<dbReference type="Proteomes" id="UP000027850">
    <property type="component" value="Unassembled WGS sequence"/>
</dbReference>
<comment type="caution">
    <text evidence="1">The sequence shown here is derived from an EMBL/GenBank/DDBJ whole genome shotgun (WGS) entry which is preliminary data.</text>
</comment>
<name>A0AB34L8A8_PARDI</name>
<dbReference type="AlphaFoldDB" id="A0AB34L8A8"/>
<evidence type="ECO:0000313" key="2">
    <source>
        <dbReference type="Proteomes" id="UP000027850"/>
    </source>
</evidence>
<gene>
    <name evidence="1" type="ORF">M091_0279</name>
</gene>
<proteinExistence type="predicted"/>
<reference evidence="1 2" key="1">
    <citation type="submission" date="2014-04" db="EMBL/GenBank/DDBJ databases">
        <authorList>
            <person name="Sears C."/>
            <person name="Carroll K."/>
            <person name="Sack B.R."/>
            <person name="Qadri F."/>
            <person name="Myers L.L."/>
            <person name="Chung G.-T."/>
            <person name="Escheverria P."/>
            <person name="Fraser C.M."/>
            <person name="Sadzewicz L."/>
            <person name="Shefchek K.A."/>
            <person name="Tallon L."/>
            <person name="Das S.P."/>
            <person name="Daugherty S."/>
            <person name="Mongodin E.F."/>
        </authorList>
    </citation>
    <scope>NUCLEOTIDE SEQUENCE [LARGE SCALE GENOMIC DNA]</scope>
    <source>
        <strain evidence="1 2">3776 D15 i</strain>
    </source>
</reference>
<organism evidence="1 2">
    <name type="scientific">Parabacteroides distasonis str. 3776 D15 i</name>
    <dbReference type="NCBI Taxonomy" id="1339342"/>
    <lineage>
        <taxon>Bacteria</taxon>
        <taxon>Pseudomonadati</taxon>
        <taxon>Bacteroidota</taxon>
        <taxon>Bacteroidia</taxon>
        <taxon>Bacteroidales</taxon>
        <taxon>Tannerellaceae</taxon>
        <taxon>Parabacteroides</taxon>
    </lineage>
</organism>
<dbReference type="EMBL" id="JNHK01000088">
    <property type="protein sequence ID" value="KDS37566.1"/>
    <property type="molecule type" value="Genomic_DNA"/>
</dbReference>
<sequence length="39" mass="4846">MYFSFLQNHDRYLGIEEINFLYSSFYATKLEYFNSTHKK</sequence>
<protein>
    <submittedName>
        <fullName evidence="1">Uncharacterized protein</fullName>
    </submittedName>
</protein>
<accession>A0AB34L8A8</accession>
<evidence type="ECO:0000313" key="1">
    <source>
        <dbReference type="EMBL" id="KDS37566.1"/>
    </source>
</evidence>